<dbReference type="InterPro" id="IPR036890">
    <property type="entry name" value="HATPase_C_sf"/>
</dbReference>
<dbReference type="InterPro" id="IPR035965">
    <property type="entry name" value="PAS-like_dom_sf"/>
</dbReference>
<keyword evidence="6" id="KW-0418">Kinase</keyword>
<evidence type="ECO:0000256" key="3">
    <source>
        <dbReference type="ARBA" id="ARBA00022553"/>
    </source>
</evidence>
<dbReference type="Gene3D" id="3.30.450.40">
    <property type="match status" value="1"/>
</dbReference>
<dbReference type="SMART" id="SM00388">
    <property type="entry name" value="HisKA"/>
    <property type="match status" value="1"/>
</dbReference>
<protein>
    <recommendedName>
        <fullName evidence="2">histidine kinase</fullName>
        <ecNumber evidence="2">2.7.13.3</ecNumber>
    </recommendedName>
</protein>
<dbReference type="InterPro" id="IPR003594">
    <property type="entry name" value="HATPase_dom"/>
</dbReference>
<sequence length="538" mass="61467">MQNVPVYIADSKDRCRKLGLDPMKYPVPKKILSHIELRIKQVKYGEILSVARFFAEKIVSLLKGTPLLLLFTDDEGIILEMYGDETMKTMMIQTGITYGVPLYEQEMGTNAIFLALREKKPIELIGEDHYHHFLHSSSCYSVPFYFPEINFLAGTISIMTSVEFHSPYQLPLLSNMVESIKREILLRRKNRTQNLLNHVMLNTIRNGIIVTDKFGYVTEFNHFAEQITCCGKKDMIGQSIFSFEPMGHYIYESLNHRTRFEDVELTFTNLNSQKFIFLFDALPIYDDTSELVGAYAQFRDITDRYELEKQVIASEKYSAIGKMAAGLAHEIRNPLTSIMGFIQLLVGQSKRDEREIPYIHIIYHELQRVKKLVSDFVLMAKPSVPDQKLCILQDLLMEVVQLMESQAILKNTTIRTQFYDMPLTLCIDPIQIKQVMINLIQNAIEAVGDHEGTVSVSLENDMTNQKAIIQIRDNGIGMTEEELRQILNPFFTTKEDGLGLGLSVSYRIIENHQGTITVCSEKGAGTAFTIVLPIQNSK</sequence>
<dbReference type="PRINTS" id="PR00344">
    <property type="entry name" value="BCTRLSENSOR"/>
</dbReference>
<comment type="catalytic activity">
    <reaction evidence="1">
        <text>ATP + protein L-histidine = ADP + protein N-phospho-L-histidine.</text>
        <dbReference type="EC" id="2.7.13.3"/>
    </reaction>
</comment>
<dbReference type="PROSITE" id="PS50113">
    <property type="entry name" value="PAC"/>
    <property type="match status" value="1"/>
</dbReference>
<dbReference type="Pfam" id="PF00512">
    <property type="entry name" value="HisKA"/>
    <property type="match status" value="1"/>
</dbReference>
<dbReference type="SUPFAM" id="SSF55874">
    <property type="entry name" value="ATPase domain of HSP90 chaperone/DNA topoisomerase II/histidine kinase"/>
    <property type="match status" value="1"/>
</dbReference>
<feature type="domain" description="PAC" evidence="10">
    <location>
        <begin position="261"/>
        <end position="313"/>
    </location>
</feature>
<dbReference type="InterPro" id="IPR000014">
    <property type="entry name" value="PAS"/>
</dbReference>
<evidence type="ECO:0000256" key="5">
    <source>
        <dbReference type="ARBA" id="ARBA00022741"/>
    </source>
</evidence>
<dbReference type="EMBL" id="CP089291">
    <property type="protein sequence ID" value="UOF89812.1"/>
    <property type="molecule type" value="Genomic_DNA"/>
</dbReference>
<keyword evidence="12" id="KW-1185">Reference proteome</keyword>
<name>A0ABY4CK42_9BACL</name>
<evidence type="ECO:0000256" key="1">
    <source>
        <dbReference type="ARBA" id="ARBA00000085"/>
    </source>
</evidence>
<dbReference type="RefSeq" id="WP_347436503.1">
    <property type="nucleotide sequence ID" value="NZ_CP089291.1"/>
</dbReference>
<evidence type="ECO:0000259" key="10">
    <source>
        <dbReference type="PROSITE" id="PS50113"/>
    </source>
</evidence>
<feature type="domain" description="Histidine kinase" evidence="9">
    <location>
        <begin position="326"/>
        <end position="536"/>
    </location>
</feature>
<accession>A0ABY4CK42</accession>
<dbReference type="SUPFAM" id="SSF47384">
    <property type="entry name" value="Homodimeric domain of signal transducing histidine kinase"/>
    <property type="match status" value="1"/>
</dbReference>
<dbReference type="EC" id="2.7.13.3" evidence="2"/>
<keyword evidence="4" id="KW-0808">Transferase</keyword>
<dbReference type="GO" id="GO:0005524">
    <property type="term" value="F:ATP binding"/>
    <property type="evidence" value="ECO:0007669"/>
    <property type="project" value="UniProtKB-KW"/>
</dbReference>
<dbReference type="SMART" id="SM00091">
    <property type="entry name" value="PAS"/>
    <property type="match status" value="1"/>
</dbReference>
<dbReference type="Pfam" id="PF02518">
    <property type="entry name" value="HATPase_c"/>
    <property type="match status" value="1"/>
</dbReference>
<dbReference type="InterPro" id="IPR029016">
    <property type="entry name" value="GAF-like_dom_sf"/>
</dbReference>
<dbReference type="InterPro" id="IPR000700">
    <property type="entry name" value="PAS-assoc_C"/>
</dbReference>
<dbReference type="NCBIfam" id="TIGR00229">
    <property type="entry name" value="sensory_box"/>
    <property type="match status" value="1"/>
</dbReference>
<dbReference type="Gene3D" id="3.30.450.20">
    <property type="entry name" value="PAS domain"/>
    <property type="match status" value="1"/>
</dbReference>
<dbReference type="PROSITE" id="PS50109">
    <property type="entry name" value="HIS_KIN"/>
    <property type="match status" value="1"/>
</dbReference>
<dbReference type="Gene3D" id="3.30.565.10">
    <property type="entry name" value="Histidine kinase-like ATPase, C-terminal domain"/>
    <property type="match status" value="1"/>
</dbReference>
<dbReference type="CDD" id="cd00130">
    <property type="entry name" value="PAS"/>
    <property type="match status" value="1"/>
</dbReference>
<dbReference type="Gene3D" id="1.10.287.130">
    <property type="match status" value="1"/>
</dbReference>
<reference evidence="11" key="1">
    <citation type="submission" date="2021-12" db="EMBL/GenBank/DDBJ databases">
        <title>Alicyclobacillaceae gen. nov., sp. nov., isolated from chalcocite enrichment system.</title>
        <authorList>
            <person name="Jiang Z."/>
        </authorList>
    </citation>
    <scope>NUCLEOTIDE SEQUENCE</scope>
    <source>
        <strain evidence="11">MYW30-H2</strain>
    </source>
</reference>
<dbReference type="CDD" id="cd00082">
    <property type="entry name" value="HisKA"/>
    <property type="match status" value="1"/>
</dbReference>
<gene>
    <name evidence="11" type="ORF">LSG31_18340</name>
</gene>
<evidence type="ECO:0000313" key="11">
    <source>
        <dbReference type="EMBL" id="UOF89812.1"/>
    </source>
</evidence>
<proteinExistence type="predicted"/>
<dbReference type="InterPro" id="IPR036097">
    <property type="entry name" value="HisK_dim/P_sf"/>
</dbReference>
<keyword evidence="7 11" id="KW-0067">ATP-binding</keyword>
<dbReference type="InterPro" id="IPR003661">
    <property type="entry name" value="HisK_dim/P_dom"/>
</dbReference>
<organism evidence="11 12">
    <name type="scientific">Fodinisporobacter ferrooxydans</name>
    <dbReference type="NCBI Taxonomy" id="2901836"/>
    <lineage>
        <taxon>Bacteria</taxon>
        <taxon>Bacillati</taxon>
        <taxon>Bacillota</taxon>
        <taxon>Bacilli</taxon>
        <taxon>Bacillales</taxon>
        <taxon>Alicyclobacillaceae</taxon>
        <taxon>Fodinisporobacter</taxon>
    </lineage>
</organism>
<dbReference type="InterPro" id="IPR005467">
    <property type="entry name" value="His_kinase_dom"/>
</dbReference>
<dbReference type="PANTHER" id="PTHR43065">
    <property type="entry name" value="SENSOR HISTIDINE KINASE"/>
    <property type="match status" value="1"/>
</dbReference>
<dbReference type="Pfam" id="PF13426">
    <property type="entry name" value="PAS_9"/>
    <property type="match status" value="1"/>
</dbReference>
<evidence type="ECO:0000313" key="12">
    <source>
        <dbReference type="Proteomes" id="UP000830167"/>
    </source>
</evidence>
<dbReference type="InterPro" id="IPR004358">
    <property type="entry name" value="Sig_transdc_His_kin-like_C"/>
</dbReference>
<dbReference type="Proteomes" id="UP000830167">
    <property type="component" value="Chromosome"/>
</dbReference>
<evidence type="ECO:0000256" key="2">
    <source>
        <dbReference type="ARBA" id="ARBA00012438"/>
    </source>
</evidence>
<dbReference type="SMART" id="SM00387">
    <property type="entry name" value="HATPase_c"/>
    <property type="match status" value="1"/>
</dbReference>
<dbReference type="SUPFAM" id="SSF55785">
    <property type="entry name" value="PYP-like sensor domain (PAS domain)"/>
    <property type="match status" value="1"/>
</dbReference>
<evidence type="ECO:0000256" key="8">
    <source>
        <dbReference type="ARBA" id="ARBA00023012"/>
    </source>
</evidence>
<evidence type="ECO:0000259" key="9">
    <source>
        <dbReference type="PROSITE" id="PS50109"/>
    </source>
</evidence>
<keyword evidence="3" id="KW-0597">Phosphoprotein</keyword>
<keyword evidence="8" id="KW-0902">Two-component regulatory system</keyword>
<evidence type="ECO:0000256" key="4">
    <source>
        <dbReference type="ARBA" id="ARBA00022679"/>
    </source>
</evidence>
<dbReference type="PANTHER" id="PTHR43065:SF10">
    <property type="entry name" value="PEROXIDE STRESS-ACTIVATED HISTIDINE KINASE MAK3"/>
    <property type="match status" value="1"/>
</dbReference>
<keyword evidence="5" id="KW-0547">Nucleotide-binding</keyword>
<evidence type="ECO:0000256" key="6">
    <source>
        <dbReference type="ARBA" id="ARBA00022777"/>
    </source>
</evidence>
<evidence type="ECO:0000256" key="7">
    <source>
        <dbReference type="ARBA" id="ARBA00022840"/>
    </source>
</evidence>